<organism evidence="14 15">
    <name type="scientific">Micromonospora cremea</name>
    <dbReference type="NCBI Taxonomy" id="709881"/>
    <lineage>
        <taxon>Bacteria</taxon>
        <taxon>Bacillati</taxon>
        <taxon>Actinomycetota</taxon>
        <taxon>Actinomycetes</taxon>
        <taxon>Micromonosporales</taxon>
        <taxon>Micromonosporaceae</taxon>
        <taxon>Micromonospora</taxon>
    </lineage>
</organism>
<evidence type="ECO:0000256" key="3">
    <source>
        <dbReference type="ARBA" id="ARBA00008621"/>
    </source>
</evidence>
<evidence type="ECO:0000256" key="5">
    <source>
        <dbReference type="ARBA" id="ARBA00012213"/>
    </source>
</evidence>
<evidence type="ECO:0000256" key="2">
    <source>
        <dbReference type="ARBA" id="ARBA00001968"/>
    </source>
</evidence>
<dbReference type="InterPro" id="IPR036704">
    <property type="entry name" value="RraA/RraA-like_sf"/>
</dbReference>
<dbReference type="EMBL" id="FSQT01000001">
    <property type="protein sequence ID" value="SIM55779.1"/>
    <property type="molecule type" value="Genomic_DNA"/>
</dbReference>
<dbReference type="SUPFAM" id="SSF89562">
    <property type="entry name" value="RraA-like"/>
    <property type="match status" value="1"/>
</dbReference>
<dbReference type="CDD" id="cd16841">
    <property type="entry name" value="RraA_family"/>
    <property type="match status" value="1"/>
</dbReference>
<keyword evidence="15" id="KW-1185">Reference proteome</keyword>
<dbReference type="GO" id="GO:0008948">
    <property type="term" value="F:oxaloacetate decarboxylase activity"/>
    <property type="evidence" value="ECO:0007669"/>
    <property type="project" value="UniProtKB-EC"/>
</dbReference>
<dbReference type="Pfam" id="PF03737">
    <property type="entry name" value="RraA-like"/>
    <property type="match status" value="1"/>
</dbReference>
<comment type="catalytic activity">
    <reaction evidence="1">
        <text>4-hydroxy-4-methyl-2-oxoglutarate = 2 pyruvate</text>
        <dbReference type="Rhea" id="RHEA:22748"/>
        <dbReference type="ChEBI" id="CHEBI:15361"/>
        <dbReference type="ChEBI" id="CHEBI:58276"/>
        <dbReference type="EC" id="4.1.3.17"/>
    </reaction>
</comment>
<dbReference type="RefSeq" id="WP_074308534.1">
    <property type="nucleotide sequence ID" value="NZ_FSQT01000001.1"/>
</dbReference>
<comment type="cofactor">
    <cofactor evidence="2">
        <name>a divalent metal cation</name>
        <dbReference type="ChEBI" id="CHEBI:60240"/>
    </cofactor>
</comment>
<name>A0A1N5U735_9ACTN</name>
<dbReference type="GO" id="GO:0046872">
    <property type="term" value="F:metal ion binding"/>
    <property type="evidence" value="ECO:0007669"/>
    <property type="project" value="UniProtKB-KW"/>
</dbReference>
<dbReference type="OrthoDB" id="943692at2"/>
<comment type="catalytic activity">
    <reaction evidence="12">
        <text>oxaloacetate + H(+) = pyruvate + CO2</text>
        <dbReference type="Rhea" id="RHEA:15641"/>
        <dbReference type="ChEBI" id="CHEBI:15361"/>
        <dbReference type="ChEBI" id="CHEBI:15378"/>
        <dbReference type="ChEBI" id="CHEBI:16452"/>
        <dbReference type="ChEBI" id="CHEBI:16526"/>
        <dbReference type="EC" id="4.1.1.112"/>
    </reaction>
</comment>
<dbReference type="PANTHER" id="PTHR33254">
    <property type="entry name" value="4-HYDROXY-4-METHYL-2-OXOGLUTARATE ALDOLASE 3-RELATED"/>
    <property type="match status" value="1"/>
</dbReference>
<evidence type="ECO:0000256" key="1">
    <source>
        <dbReference type="ARBA" id="ARBA00001342"/>
    </source>
</evidence>
<evidence type="ECO:0000256" key="13">
    <source>
        <dbReference type="PIRSR" id="PIRSR605493-1"/>
    </source>
</evidence>
<dbReference type="EC" id="4.1.3.17" evidence="5"/>
<accession>A0A1N5U735</accession>
<sequence length="217" mass="22500">MTPVLTQEIIEAYRGLATASVADAVEKTGERGYMTGAIGPVLPGKLVGPAVTVLEEPCDTAEPPTLALRAIDDSPAGSVLCIAAGAADVAVFGGLMAAGAVVNGIAGAVLDARVRDIEEIRRDYPQLPIYARGGVPSTTVGRYRTVSLNEPVELGGVVVAPGDLIVGDSDGVVRVSAARIIETLEIAQLIEKAEREQTQLIHESKSLLTGLAKHNRV</sequence>
<dbReference type="Gene3D" id="3.50.30.40">
    <property type="entry name" value="Ribonuclease E inhibitor RraA/RraA-like"/>
    <property type="match status" value="1"/>
</dbReference>
<evidence type="ECO:0000256" key="9">
    <source>
        <dbReference type="ARBA" id="ARBA00029596"/>
    </source>
</evidence>
<reference evidence="15" key="1">
    <citation type="submission" date="2016-12" db="EMBL/GenBank/DDBJ databases">
        <authorList>
            <person name="Varghese N."/>
            <person name="Submissions S."/>
        </authorList>
    </citation>
    <scope>NUCLEOTIDE SEQUENCE [LARGE SCALE GENOMIC DNA]</scope>
    <source>
        <strain evidence="15">DSM 45599</strain>
    </source>
</reference>
<dbReference type="PANTHER" id="PTHR33254:SF4">
    <property type="entry name" value="4-HYDROXY-4-METHYL-2-OXOGLUTARATE ALDOLASE 3-RELATED"/>
    <property type="match status" value="1"/>
</dbReference>
<keyword evidence="13" id="KW-0460">Magnesium</keyword>
<protein>
    <recommendedName>
        <fullName evidence="7">Putative 4-hydroxy-4-methyl-2-oxoglutarate aldolase</fullName>
        <ecNumber evidence="6">4.1.1.112</ecNumber>
        <ecNumber evidence="5">4.1.3.17</ecNumber>
    </recommendedName>
    <alternativeName>
        <fullName evidence="11">Oxaloacetate decarboxylase</fullName>
    </alternativeName>
    <alternativeName>
        <fullName evidence="9">Regulator of ribonuclease activity homolog</fullName>
    </alternativeName>
    <alternativeName>
        <fullName evidence="10">RraA-like protein</fullName>
    </alternativeName>
</protein>
<comment type="cofactor">
    <cofactor evidence="13">
        <name>Mg(2+)</name>
        <dbReference type="ChEBI" id="CHEBI:18420"/>
    </cofactor>
</comment>
<keyword evidence="13" id="KW-0479">Metal-binding</keyword>
<evidence type="ECO:0000256" key="8">
    <source>
        <dbReference type="ARBA" id="ARBA00025046"/>
    </source>
</evidence>
<dbReference type="EC" id="4.1.1.112" evidence="6"/>
<evidence type="ECO:0000256" key="6">
    <source>
        <dbReference type="ARBA" id="ARBA00012947"/>
    </source>
</evidence>
<comment type="similarity">
    <text evidence="3">Belongs to the class II aldolase/RraA-like family.</text>
</comment>
<dbReference type="Proteomes" id="UP000185124">
    <property type="component" value="Unassembled WGS sequence"/>
</dbReference>
<comment type="function">
    <text evidence="8">Catalyzes the aldol cleavage of 4-hydroxy-4-methyl-2-oxoglutarate (HMG) into 2 molecules of pyruvate. Also contains a secondary oxaloacetate (OAA) decarboxylase activity due to the common pyruvate enolate transition state formed following C-C bond cleavage in the retro-aldol and decarboxylation reactions.</text>
</comment>
<evidence type="ECO:0000256" key="10">
    <source>
        <dbReference type="ARBA" id="ARBA00030169"/>
    </source>
</evidence>
<proteinExistence type="inferred from homology"/>
<comment type="subunit">
    <text evidence="4">Homotrimer.</text>
</comment>
<dbReference type="InterPro" id="IPR005493">
    <property type="entry name" value="RraA/RraA-like"/>
</dbReference>
<feature type="binding site" evidence="13">
    <location>
        <position position="116"/>
    </location>
    <ligand>
        <name>Mg(2+)</name>
        <dbReference type="ChEBI" id="CHEBI:18420"/>
    </ligand>
</feature>
<evidence type="ECO:0000256" key="12">
    <source>
        <dbReference type="ARBA" id="ARBA00047973"/>
    </source>
</evidence>
<evidence type="ECO:0000313" key="15">
    <source>
        <dbReference type="Proteomes" id="UP000185124"/>
    </source>
</evidence>
<evidence type="ECO:0000313" key="14">
    <source>
        <dbReference type="EMBL" id="SIM55779.1"/>
    </source>
</evidence>
<evidence type="ECO:0000256" key="4">
    <source>
        <dbReference type="ARBA" id="ARBA00011233"/>
    </source>
</evidence>
<dbReference type="STRING" id="709881.SAMN04489832_0611"/>
<feature type="binding site" evidence="13">
    <location>
        <position position="115"/>
    </location>
    <ligand>
        <name>substrate</name>
    </ligand>
</feature>
<evidence type="ECO:0000256" key="11">
    <source>
        <dbReference type="ARBA" id="ARBA00032305"/>
    </source>
</evidence>
<feature type="binding site" evidence="13">
    <location>
        <begin position="93"/>
        <end position="96"/>
    </location>
    <ligand>
        <name>substrate</name>
    </ligand>
</feature>
<dbReference type="GO" id="GO:0047443">
    <property type="term" value="F:4-hydroxy-4-methyl-2-oxoglutarate aldolase activity"/>
    <property type="evidence" value="ECO:0007669"/>
    <property type="project" value="UniProtKB-EC"/>
</dbReference>
<dbReference type="AlphaFoldDB" id="A0A1N5U735"/>
<gene>
    <name evidence="14" type="ORF">SAMN04489832_0611</name>
</gene>
<evidence type="ECO:0000256" key="7">
    <source>
        <dbReference type="ARBA" id="ARBA00016549"/>
    </source>
</evidence>